<dbReference type="AlphaFoldDB" id="A0A6H1ZG05"/>
<proteinExistence type="predicted"/>
<sequence length="261" mass="29008">MNEDQKPYELKVTDRRPDFDKSETLPTQASPNAVIMTAMQKGYDVSLIEKMMALQERYESNEARKAYHEAKAAFNENPPEILKDKENTQFSRGDKKAMYVSLGNILKTVNPALGKHGLSVSFEINQSDKNVTVSCKLSHRMGHSEVVTMTAPPDTSGGNAKNPIQQIKSTITYLRAATFECVTGLAATDEANLDDDGNGSGATDEYINTDQQTEINDLLKETKADVQKFLKYIKAESVETIIAKNYQKAIKALETKREKSS</sequence>
<feature type="region of interest" description="Disordered" evidence="1">
    <location>
        <begin position="1"/>
        <end position="26"/>
    </location>
</feature>
<dbReference type="Pfam" id="PF04404">
    <property type="entry name" value="ERF"/>
    <property type="match status" value="1"/>
</dbReference>
<evidence type="ECO:0000313" key="3">
    <source>
        <dbReference type="EMBL" id="QJH93878.1"/>
    </source>
</evidence>
<dbReference type="EMBL" id="MT144010">
    <property type="protein sequence ID" value="QJA46402.1"/>
    <property type="molecule type" value="Genomic_DNA"/>
</dbReference>
<accession>A0A6H1ZG05</accession>
<evidence type="ECO:0000313" key="2">
    <source>
        <dbReference type="EMBL" id="QJA46402.1"/>
    </source>
</evidence>
<protein>
    <submittedName>
        <fullName evidence="2">Putative Erf family protein</fullName>
    </submittedName>
</protein>
<feature type="compositionally biased region" description="Basic and acidic residues" evidence="1">
    <location>
        <begin position="1"/>
        <end position="23"/>
    </location>
</feature>
<organism evidence="2">
    <name type="scientific">viral metagenome</name>
    <dbReference type="NCBI Taxonomy" id="1070528"/>
    <lineage>
        <taxon>unclassified sequences</taxon>
        <taxon>metagenomes</taxon>
        <taxon>organismal metagenomes</taxon>
    </lineage>
</organism>
<dbReference type="InterPro" id="IPR007499">
    <property type="entry name" value="ERF_bacteria_virus"/>
</dbReference>
<dbReference type="EMBL" id="MT144592">
    <property type="protein sequence ID" value="QJH93878.1"/>
    <property type="molecule type" value="Genomic_DNA"/>
</dbReference>
<evidence type="ECO:0000256" key="1">
    <source>
        <dbReference type="SAM" id="MobiDB-lite"/>
    </source>
</evidence>
<reference evidence="2" key="1">
    <citation type="submission" date="2020-03" db="EMBL/GenBank/DDBJ databases">
        <title>The deep terrestrial virosphere.</title>
        <authorList>
            <person name="Holmfeldt K."/>
            <person name="Nilsson E."/>
            <person name="Simone D."/>
            <person name="Lopez-Fernandez M."/>
            <person name="Wu X."/>
            <person name="de Brujin I."/>
            <person name="Lundin D."/>
            <person name="Andersson A."/>
            <person name="Bertilsson S."/>
            <person name="Dopson M."/>
        </authorList>
    </citation>
    <scope>NUCLEOTIDE SEQUENCE</scope>
    <source>
        <strain evidence="2">TM448A00411</strain>
        <strain evidence="3">TM448B00141</strain>
    </source>
</reference>
<gene>
    <name evidence="2" type="ORF">TM448A00411_0004</name>
    <name evidence="3" type="ORF">TM448B00141_0064</name>
</gene>
<name>A0A6H1ZG05_9ZZZZ</name>